<evidence type="ECO:0000256" key="1">
    <source>
        <dbReference type="ARBA" id="ARBA00010759"/>
    </source>
</evidence>
<feature type="binding site" evidence="2">
    <location>
        <position position="140"/>
    </location>
    <ligand>
        <name>Fe cation</name>
        <dbReference type="ChEBI" id="CHEBI:24875"/>
    </ligand>
</feature>
<name>A0ABU1F7H7_9RHOB</name>
<evidence type="ECO:0000313" key="3">
    <source>
        <dbReference type="EMBL" id="MDR5652831.1"/>
    </source>
</evidence>
<dbReference type="CDD" id="cd00487">
    <property type="entry name" value="Pep_deformylase"/>
    <property type="match status" value="1"/>
</dbReference>
<dbReference type="InterPro" id="IPR036821">
    <property type="entry name" value="Peptide_deformylase_sf"/>
</dbReference>
<dbReference type="PIRSF" id="PIRSF004749">
    <property type="entry name" value="Pep_def"/>
    <property type="match status" value="1"/>
</dbReference>
<keyword evidence="2" id="KW-0648">Protein biosynthesis</keyword>
<gene>
    <name evidence="2 3" type="primary">def</name>
    <name evidence="3" type="ORF">RGD00_09460</name>
</gene>
<dbReference type="HAMAP" id="MF_00163">
    <property type="entry name" value="Pep_deformylase"/>
    <property type="match status" value="1"/>
</dbReference>
<comment type="catalytic activity">
    <reaction evidence="2">
        <text>N-terminal N-formyl-L-methionyl-[peptide] + H2O = N-terminal L-methionyl-[peptide] + formate</text>
        <dbReference type="Rhea" id="RHEA:24420"/>
        <dbReference type="Rhea" id="RHEA-COMP:10639"/>
        <dbReference type="Rhea" id="RHEA-COMP:10640"/>
        <dbReference type="ChEBI" id="CHEBI:15377"/>
        <dbReference type="ChEBI" id="CHEBI:15740"/>
        <dbReference type="ChEBI" id="CHEBI:49298"/>
        <dbReference type="ChEBI" id="CHEBI:64731"/>
        <dbReference type="EC" id="3.5.1.88"/>
    </reaction>
</comment>
<keyword evidence="2" id="KW-0479">Metal-binding</keyword>
<comment type="function">
    <text evidence="2">Removes the formyl group from the N-terminal Met of newly synthesized proteins. Requires at least a dipeptide for an efficient rate of reaction. N-terminal L-methionine is a prerequisite for activity but the enzyme has broad specificity at other positions.</text>
</comment>
<dbReference type="EMBL" id="JAVKPH010000008">
    <property type="protein sequence ID" value="MDR5652831.1"/>
    <property type="molecule type" value="Genomic_DNA"/>
</dbReference>
<organism evidence="3 4">
    <name type="scientific">Ruixingdingia sedimenti</name>
    <dbReference type="NCBI Taxonomy" id="3073604"/>
    <lineage>
        <taxon>Bacteria</taxon>
        <taxon>Pseudomonadati</taxon>
        <taxon>Pseudomonadota</taxon>
        <taxon>Alphaproteobacteria</taxon>
        <taxon>Rhodobacterales</taxon>
        <taxon>Paracoccaceae</taxon>
        <taxon>Ruixingdingia</taxon>
    </lineage>
</organism>
<dbReference type="PANTHER" id="PTHR10458:SF22">
    <property type="entry name" value="PEPTIDE DEFORMYLASE"/>
    <property type="match status" value="1"/>
</dbReference>
<keyword evidence="2 3" id="KW-0378">Hydrolase</keyword>
<dbReference type="NCBIfam" id="NF001159">
    <property type="entry name" value="PRK00150.1-3"/>
    <property type="match status" value="1"/>
</dbReference>
<comment type="caution">
    <text evidence="3">The sequence shown here is derived from an EMBL/GenBank/DDBJ whole genome shotgun (WGS) entry which is preliminary data.</text>
</comment>
<feature type="active site" evidence="2">
    <location>
        <position position="137"/>
    </location>
</feature>
<dbReference type="PANTHER" id="PTHR10458">
    <property type="entry name" value="PEPTIDE DEFORMYLASE"/>
    <property type="match status" value="1"/>
</dbReference>
<dbReference type="EC" id="3.5.1.88" evidence="2"/>
<dbReference type="NCBIfam" id="TIGR00079">
    <property type="entry name" value="pept_deformyl"/>
    <property type="match status" value="1"/>
</dbReference>
<reference evidence="3 4" key="1">
    <citation type="submission" date="2023-09" db="EMBL/GenBank/DDBJ databases">
        <title>Xinfangfangia sedmenti sp. nov., isolated the sedment.</title>
        <authorList>
            <person name="Xu L."/>
        </authorList>
    </citation>
    <scope>NUCLEOTIDE SEQUENCE [LARGE SCALE GENOMIC DNA]</scope>
    <source>
        <strain evidence="3 4">LG-4</strain>
    </source>
</reference>
<evidence type="ECO:0000256" key="2">
    <source>
        <dbReference type="HAMAP-Rule" id="MF_00163"/>
    </source>
</evidence>
<dbReference type="Gene3D" id="3.90.45.10">
    <property type="entry name" value="Peptide deformylase"/>
    <property type="match status" value="1"/>
</dbReference>
<dbReference type="RefSeq" id="WP_310457076.1">
    <property type="nucleotide sequence ID" value="NZ_JAVKPH010000008.1"/>
</dbReference>
<feature type="binding site" evidence="2">
    <location>
        <position position="94"/>
    </location>
    <ligand>
        <name>Fe cation</name>
        <dbReference type="ChEBI" id="CHEBI:24875"/>
    </ligand>
</feature>
<dbReference type="InterPro" id="IPR023635">
    <property type="entry name" value="Peptide_deformylase"/>
</dbReference>
<dbReference type="PRINTS" id="PR01576">
    <property type="entry name" value="PDEFORMYLASE"/>
</dbReference>
<protein>
    <recommendedName>
        <fullName evidence="2">Peptide deformylase</fullName>
        <shortName evidence="2">PDF</shortName>
        <ecNumber evidence="2">3.5.1.88</ecNumber>
    </recommendedName>
    <alternativeName>
        <fullName evidence="2">Polypeptide deformylase</fullName>
    </alternativeName>
</protein>
<keyword evidence="2" id="KW-0408">Iron</keyword>
<accession>A0ABU1F7H7</accession>
<comment type="cofactor">
    <cofactor evidence="2">
        <name>Fe(2+)</name>
        <dbReference type="ChEBI" id="CHEBI:29033"/>
    </cofactor>
    <text evidence="2">Binds 1 Fe(2+) ion.</text>
</comment>
<comment type="similarity">
    <text evidence="1 2">Belongs to the polypeptide deformylase family.</text>
</comment>
<sequence>MAVLQILTYPDPRLRRPCLPVGAVDAAVRQLAADMLETMYAAPGRGLAAPQVGVMLRLFVMDPDWRTGPPAPRICIDPEILDPSDATATCEEGCLSIPGVPAPVTRPAEVTLCWTGLDGIRRSERLAGIAATCAQHELDHLDGRLCIDLMDRAARAAAAPVLAALEAR</sequence>
<feature type="binding site" evidence="2">
    <location>
        <position position="136"/>
    </location>
    <ligand>
        <name>Fe cation</name>
        <dbReference type="ChEBI" id="CHEBI:24875"/>
    </ligand>
</feature>
<dbReference type="Proteomes" id="UP001247754">
    <property type="component" value="Unassembled WGS sequence"/>
</dbReference>
<dbReference type="SUPFAM" id="SSF56420">
    <property type="entry name" value="Peptide deformylase"/>
    <property type="match status" value="1"/>
</dbReference>
<dbReference type="GO" id="GO:0042586">
    <property type="term" value="F:peptide deformylase activity"/>
    <property type="evidence" value="ECO:0007669"/>
    <property type="project" value="UniProtKB-EC"/>
</dbReference>
<evidence type="ECO:0000313" key="4">
    <source>
        <dbReference type="Proteomes" id="UP001247754"/>
    </source>
</evidence>
<proteinExistence type="inferred from homology"/>
<keyword evidence="4" id="KW-1185">Reference proteome</keyword>
<dbReference type="Pfam" id="PF01327">
    <property type="entry name" value="Pep_deformylase"/>
    <property type="match status" value="1"/>
</dbReference>